<dbReference type="FunFam" id="3.30.565.10:FF:000006">
    <property type="entry name" value="Sensor histidine kinase WalK"/>
    <property type="match status" value="1"/>
</dbReference>
<keyword evidence="8" id="KW-0418">Kinase</keyword>
<dbReference type="Proteomes" id="UP000196475">
    <property type="component" value="Unassembled WGS sequence"/>
</dbReference>
<proteinExistence type="predicted"/>
<protein>
    <recommendedName>
        <fullName evidence="3">histidine kinase</fullName>
        <ecNumber evidence="3">2.7.13.3</ecNumber>
    </recommendedName>
</protein>
<dbReference type="SUPFAM" id="SSF55874">
    <property type="entry name" value="ATPase domain of HSP90 chaperone/DNA topoisomerase II/histidine kinase"/>
    <property type="match status" value="1"/>
</dbReference>
<dbReference type="SMART" id="SM00388">
    <property type="entry name" value="HisKA"/>
    <property type="match status" value="1"/>
</dbReference>
<keyword evidence="6 13" id="KW-0812">Transmembrane</keyword>
<feature type="transmembrane region" description="Helical" evidence="13">
    <location>
        <begin position="34"/>
        <end position="55"/>
    </location>
</feature>
<evidence type="ECO:0000256" key="2">
    <source>
        <dbReference type="ARBA" id="ARBA00004651"/>
    </source>
</evidence>
<dbReference type="InterPro" id="IPR035965">
    <property type="entry name" value="PAS-like_dom_sf"/>
</dbReference>
<name>A0A1Y3PHC5_9BACI</name>
<dbReference type="PRINTS" id="PR00344">
    <property type="entry name" value="BCTRLSENSOR"/>
</dbReference>
<organism evidence="16 17">
    <name type="scientific">Bacillus thermozeamaize</name>
    <dbReference type="NCBI Taxonomy" id="230954"/>
    <lineage>
        <taxon>Bacteria</taxon>
        <taxon>Bacillati</taxon>
        <taxon>Bacillota</taxon>
        <taxon>Bacilli</taxon>
        <taxon>Bacillales</taxon>
        <taxon>Bacillaceae</taxon>
        <taxon>Bacillus</taxon>
    </lineage>
</organism>
<evidence type="ECO:0000256" key="3">
    <source>
        <dbReference type="ARBA" id="ARBA00012438"/>
    </source>
</evidence>
<keyword evidence="7" id="KW-0547">Nucleotide-binding</keyword>
<feature type="domain" description="Histidine kinase" evidence="14">
    <location>
        <begin position="237"/>
        <end position="454"/>
    </location>
</feature>
<dbReference type="SUPFAM" id="SSF47384">
    <property type="entry name" value="Homodimeric domain of signal transducing histidine kinase"/>
    <property type="match status" value="1"/>
</dbReference>
<dbReference type="InterPro" id="IPR013767">
    <property type="entry name" value="PAS_fold"/>
</dbReference>
<evidence type="ECO:0000259" key="14">
    <source>
        <dbReference type="PROSITE" id="PS50109"/>
    </source>
</evidence>
<dbReference type="Pfam" id="PF02518">
    <property type="entry name" value="HATPase_c"/>
    <property type="match status" value="1"/>
</dbReference>
<dbReference type="GO" id="GO:0006355">
    <property type="term" value="P:regulation of DNA-templated transcription"/>
    <property type="evidence" value="ECO:0007669"/>
    <property type="project" value="InterPro"/>
</dbReference>
<dbReference type="InterPro" id="IPR036890">
    <property type="entry name" value="HATPase_C_sf"/>
</dbReference>
<keyword evidence="12 13" id="KW-0472">Membrane</keyword>
<evidence type="ECO:0000259" key="15">
    <source>
        <dbReference type="PROSITE" id="PS50112"/>
    </source>
</evidence>
<dbReference type="InterPro" id="IPR050351">
    <property type="entry name" value="BphY/WalK/GraS-like"/>
</dbReference>
<evidence type="ECO:0000313" key="17">
    <source>
        <dbReference type="Proteomes" id="UP000196475"/>
    </source>
</evidence>
<evidence type="ECO:0000256" key="1">
    <source>
        <dbReference type="ARBA" id="ARBA00000085"/>
    </source>
</evidence>
<evidence type="ECO:0000256" key="10">
    <source>
        <dbReference type="ARBA" id="ARBA00022989"/>
    </source>
</evidence>
<dbReference type="PANTHER" id="PTHR45453">
    <property type="entry name" value="PHOSPHATE REGULON SENSOR PROTEIN PHOR"/>
    <property type="match status" value="1"/>
</dbReference>
<dbReference type="EC" id="2.7.13.3" evidence="3"/>
<dbReference type="EMBL" id="LZRT01000086">
    <property type="protein sequence ID" value="OUM86741.1"/>
    <property type="molecule type" value="Genomic_DNA"/>
</dbReference>
<dbReference type="NCBIfam" id="TIGR00229">
    <property type="entry name" value="sensory_box"/>
    <property type="match status" value="1"/>
</dbReference>
<dbReference type="CDD" id="cd00075">
    <property type="entry name" value="HATPase"/>
    <property type="match status" value="1"/>
</dbReference>
<dbReference type="SUPFAM" id="SSF55785">
    <property type="entry name" value="PYP-like sensor domain (PAS domain)"/>
    <property type="match status" value="1"/>
</dbReference>
<dbReference type="InterPro" id="IPR000014">
    <property type="entry name" value="PAS"/>
</dbReference>
<dbReference type="Gene3D" id="3.30.450.20">
    <property type="entry name" value="PAS domain"/>
    <property type="match status" value="1"/>
</dbReference>
<dbReference type="Pfam" id="PF00989">
    <property type="entry name" value="PAS"/>
    <property type="match status" value="1"/>
</dbReference>
<comment type="subcellular location">
    <subcellularLocation>
        <location evidence="2">Cell membrane</location>
        <topology evidence="2">Multi-pass membrane protein</topology>
    </subcellularLocation>
</comment>
<gene>
    <name evidence="16" type="ORF">BAA01_03880</name>
</gene>
<dbReference type="Gene3D" id="1.10.287.130">
    <property type="match status" value="1"/>
</dbReference>
<dbReference type="PROSITE" id="PS50112">
    <property type="entry name" value="PAS"/>
    <property type="match status" value="1"/>
</dbReference>
<keyword evidence="4" id="KW-0597">Phosphoprotein</keyword>
<comment type="catalytic activity">
    <reaction evidence="1">
        <text>ATP + protein L-histidine = ADP + protein N-phospho-L-histidine.</text>
        <dbReference type="EC" id="2.7.13.3"/>
    </reaction>
</comment>
<dbReference type="GO" id="GO:0000155">
    <property type="term" value="F:phosphorelay sensor kinase activity"/>
    <property type="evidence" value="ECO:0007669"/>
    <property type="project" value="InterPro"/>
</dbReference>
<accession>A0A1Y3PHC5</accession>
<dbReference type="CDD" id="cd00082">
    <property type="entry name" value="HisKA"/>
    <property type="match status" value="1"/>
</dbReference>
<comment type="caution">
    <text evidence="16">The sequence shown here is derived from an EMBL/GenBank/DDBJ whole genome shotgun (WGS) entry which is preliminary data.</text>
</comment>
<feature type="domain" description="PAS" evidence="15">
    <location>
        <begin position="113"/>
        <end position="161"/>
    </location>
</feature>
<dbReference type="CDD" id="cd00130">
    <property type="entry name" value="PAS"/>
    <property type="match status" value="1"/>
</dbReference>
<evidence type="ECO:0000256" key="4">
    <source>
        <dbReference type="ARBA" id="ARBA00022553"/>
    </source>
</evidence>
<keyword evidence="11" id="KW-0902">Two-component regulatory system</keyword>
<dbReference type="InterPro" id="IPR004358">
    <property type="entry name" value="Sig_transdc_His_kin-like_C"/>
</dbReference>
<dbReference type="FunFam" id="1.10.287.130:FF:000001">
    <property type="entry name" value="Two-component sensor histidine kinase"/>
    <property type="match status" value="1"/>
</dbReference>
<evidence type="ECO:0000256" key="13">
    <source>
        <dbReference type="SAM" id="Phobius"/>
    </source>
</evidence>
<evidence type="ECO:0000313" key="16">
    <source>
        <dbReference type="EMBL" id="OUM86741.1"/>
    </source>
</evidence>
<reference evidence="17" key="1">
    <citation type="submission" date="2016-06" db="EMBL/GenBank/DDBJ databases">
        <authorList>
            <person name="Nascimento L."/>
            <person name="Pereira R.V."/>
            <person name="Martins L.F."/>
            <person name="Quaggio R.B."/>
            <person name="Silva A.M."/>
            <person name="Setubal J.C."/>
        </authorList>
    </citation>
    <scope>NUCLEOTIDE SEQUENCE [LARGE SCALE GENOMIC DNA]</scope>
</reference>
<dbReference type="GO" id="GO:0016036">
    <property type="term" value="P:cellular response to phosphate starvation"/>
    <property type="evidence" value="ECO:0007669"/>
    <property type="project" value="TreeGrafter"/>
</dbReference>
<dbReference type="GO" id="GO:0005886">
    <property type="term" value="C:plasma membrane"/>
    <property type="evidence" value="ECO:0007669"/>
    <property type="project" value="UniProtKB-SubCell"/>
</dbReference>
<dbReference type="SMART" id="SM00091">
    <property type="entry name" value="PAS"/>
    <property type="match status" value="1"/>
</dbReference>
<dbReference type="GO" id="GO:0004721">
    <property type="term" value="F:phosphoprotein phosphatase activity"/>
    <property type="evidence" value="ECO:0007669"/>
    <property type="project" value="TreeGrafter"/>
</dbReference>
<keyword evidence="9" id="KW-0067">ATP-binding</keyword>
<dbReference type="NCBIfam" id="NF046044">
    <property type="entry name" value="PnpS"/>
    <property type="match status" value="1"/>
</dbReference>
<dbReference type="InterPro" id="IPR003661">
    <property type="entry name" value="HisK_dim/P_dom"/>
</dbReference>
<feature type="transmembrane region" description="Helical" evidence="13">
    <location>
        <begin position="7"/>
        <end position="28"/>
    </location>
</feature>
<evidence type="ECO:0000256" key="9">
    <source>
        <dbReference type="ARBA" id="ARBA00022840"/>
    </source>
</evidence>
<keyword evidence="5" id="KW-0808">Transferase</keyword>
<keyword evidence="10 13" id="KW-1133">Transmembrane helix</keyword>
<evidence type="ECO:0000256" key="8">
    <source>
        <dbReference type="ARBA" id="ARBA00022777"/>
    </source>
</evidence>
<dbReference type="PROSITE" id="PS50109">
    <property type="entry name" value="HIS_KIN"/>
    <property type="match status" value="1"/>
</dbReference>
<evidence type="ECO:0000256" key="6">
    <source>
        <dbReference type="ARBA" id="ARBA00022692"/>
    </source>
</evidence>
<evidence type="ECO:0000256" key="12">
    <source>
        <dbReference type="ARBA" id="ARBA00023136"/>
    </source>
</evidence>
<dbReference type="AlphaFoldDB" id="A0A1Y3PHC5"/>
<dbReference type="Pfam" id="PF00512">
    <property type="entry name" value="HisKA"/>
    <property type="match status" value="1"/>
</dbReference>
<sequence length="459" mass="51990">MRRLIWRIFWFAMAAVFVAGLFAVLSVGRIPVPAVVLIGGLLLGSGLYGAIYWGLIPHLRTLDELTQFLQKIPGQRFTQRLYHDPLSEVAPFIRALNQLLDQIEIQMNIGEEYRQRLISLLENMASGVMLLDPRGRILLVNAMAERLLGSSRKELIGRQHIAASHHYELGQLIDRCLQSGQRFKQELTVYYPQERVLDVHLSPIARPGGGKGGVVVVMHDITEIRRLERLRSEFVANVSHELRTPLTAVKGFAETLLDGAMHEPETLQAFLEIILHESDRLHRMIGELLDLSKIESGQVRLDFRRIHLKEHLEAVLRLVHVEAEERQLTLQLHVEDDPVIEADPDRFRQILLNLLSNAVTYTPPGGKIELFAESRPDGAWVRVRDTGIGIPKEDLPHLFERFYRVDKARSRESGGTGLGLAIVKHLVEAHHGRIEVESELGSGSQFSVFFPARQPDMPE</sequence>
<dbReference type="SMART" id="SM00387">
    <property type="entry name" value="HATPase_c"/>
    <property type="match status" value="1"/>
</dbReference>
<evidence type="ECO:0000256" key="5">
    <source>
        <dbReference type="ARBA" id="ARBA00022679"/>
    </source>
</evidence>
<dbReference type="InterPro" id="IPR036097">
    <property type="entry name" value="HisK_dim/P_sf"/>
</dbReference>
<dbReference type="Gene3D" id="3.30.565.10">
    <property type="entry name" value="Histidine kinase-like ATPase, C-terminal domain"/>
    <property type="match status" value="1"/>
</dbReference>
<evidence type="ECO:0000256" key="11">
    <source>
        <dbReference type="ARBA" id="ARBA00023012"/>
    </source>
</evidence>
<dbReference type="InterPro" id="IPR005467">
    <property type="entry name" value="His_kinase_dom"/>
</dbReference>
<dbReference type="GO" id="GO:0005524">
    <property type="term" value="F:ATP binding"/>
    <property type="evidence" value="ECO:0007669"/>
    <property type="project" value="UniProtKB-KW"/>
</dbReference>
<dbReference type="PANTHER" id="PTHR45453:SF1">
    <property type="entry name" value="PHOSPHATE REGULON SENSOR PROTEIN PHOR"/>
    <property type="match status" value="1"/>
</dbReference>
<evidence type="ECO:0000256" key="7">
    <source>
        <dbReference type="ARBA" id="ARBA00022741"/>
    </source>
</evidence>
<dbReference type="InterPro" id="IPR003594">
    <property type="entry name" value="HATPase_dom"/>
</dbReference>